<evidence type="ECO:0000256" key="8">
    <source>
        <dbReference type="ARBA" id="ARBA00022927"/>
    </source>
</evidence>
<keyword evidence="4" id="KW-0813">Transport</keyword>
<dbReference type="GO" id="GO:0015031">
    <property type="term" value="P:protein transport"/>
    <property type="evidence" value="ECO:0007669"/>
    <property type="project" value="UniProtKB-KW"/>
</dbReference>
<evidence type="ECO:0000313" key="13">
    <source>
        <dbReference type="EMBL" id="KAF9424820.1"/>
    </source>
</evidence>
<keyword evidence="7" id="KW-0931">ER-Golgi transport</keyword>
<reference evidence="13" key="1">
    <citation type="submission" date="2020-08" db="EMBL/GenBank/DDBJ databases">
        <title>Spodoptera exigua strain:BAW_Kor-Di-RS1 Genome sequencing and assembly.</title>
        <authorList>
            <person name="Kim J."/>
            <person name="Nam H.Y."/>
            <person name="Kwon M."/>
            <person name="Choi J.H."/>
            <person name="Cho S.R."/>
            <person name="Kim G.-H."/>
        </authorList>
    </citation>
    <scope>NUCLEOTIDE SEQUENCE</scope>
    <source>
        <strain evidence="13">BAW_Kor-Di-RS1</strain>
        <tissue evidence="13">Whole-body</tissue>
    </source>
</reference>
<evidence type="ECO:0000256" key="2">
    <source>
        <dbReference type="ARBA" id="ARBA00007891"/>
    </source>
</evidence>
<evidence type="ECO:0000256" key="6">
    <source>
        <dbReference type="ARBA" id="ARBA00022824"/>
    </source>
</evidence>
<evidence type="ECO:0000256" key="1">
    <source>
        <dbReference type="ARBA" id="ARBA00004163"/>
    </source>
</evidence>
<dbReference type="AlphaFoldDB" id="A0A835GSB6"/>
<evidence type="ECO:0000256" key="11">
    <source>
        <dbReference type="ARBA" id="ARBA00032711"/>
    </source>
</evidence>
<name>A0A835GSB6_SPOEX</name>
<organism evidence="13 14">
    <name type="scientific">Spodoptera exigua</name>
    <name type="common">Beet armyworm</name>
    <name type="synonym">Noctua fulgens</name>
    <dbReference type="NCBI Taxonomy" id="7107"/>
    <lineage>
        <taxon>Eukaryota</taxon>
        <taxon>Metazoa</taxon>
        <taxon>Ecdysozoa</taxon>
        <taxon>Arthropoda</taxon>
        <taxon>Hexapoda</taxon>
        <taxon>Insecta</taxon>
        <taxon>Pterygota</taxon>
        <taxon>Neoptera</taxon>
        <taxon>Endopterygota</taxon>
        <taxon>Lepidoptera</taxon>
        <taxon>Glossata</taxon>
        <taxon>Ditrysia</taxon>
        <taxon>Noctuoidea</taxon>
        <taxon>Noctuidae</taxon>
        <taxon>Amphipyrinae</taxon>
        <taxon>Spodoptera</taxon>
    </lineage>
</organism>
<evidence type="ECO:0000313" key="14">
    <source>
        <dbReference type="Proteomes" id="UP000648187"/>
    </source>
</evidence>
<dbReference type="GO" id="GO:0005789">
    <property type="term" value="C:endoplasmic reticulum membrane"/>
    <property type="evidence" value="ECO:0007669"/>
    <property type="project" value="UniProtKB-SubCell"/>
</dbReference>
<keyword evidence="6" id="KW-0256">Endoplasmic reticulum</keyword>
<protein>
    <recommendedName>
        <fullName evidence="3">Vesicle transport protein USE1</fullName>
    </recommendedName>
    <alternativeName>
        <fullName evidence="11">USE1-like protein</fullName>
    </alternativeName>
</protein>
<dbReference type="InterPro" id="IPR019150">
    <property type="entry name" value="Vesicle_transport_protein_Use1"/>
</dbReference>
<dbReference type="PANTHER" id="PTHR13050:SF7">
    <property type="entry name" value="VESICLE TRANSPORT PROTEIN USE1"/>
    <property type="match status" value="1"/>
</dbReference>
<dbReference type="Pfam" id="PF09753">
    <property type="entry name" value="Use1"/>
    <property type="match status" value="2"/>
</dbReference>
<comment type="similarity">
    <text evidence="2">Belongs to the USE1 family.</text>
</comment>
<evidence type="ECO:0000256" key="10">
    <source>
        <dbReference type="ARBA" id="ARBA00023136"/>
    </source>
</evidence>
<proteinExistence type="inferred from homology"/>
<keyword evidence="9 12" id="KW-1133">Transmembrane helix</keyword>
<keyword evidence="14" id="KW-1185">Reference proteome</keyword>
<feature type="transmembrane region" description="Helical" evidence="12">
    <location>
        <begin position="229"/>
        <end position="248"/>
    </location>
</feature>
<evidence type="ECO:0000256" key="12">
    <source>
        <dbReference type="SAM" id="Phobius"/>
    </source>
</evidence>
<keyword evidence="8" id="KW-0653">Protein transport</keyword>
<dbReference type="GO" id="GO:0031201">
    <property type="term" value="C:SNARE complex"/>
    <property type="evidence" value="ECO:0007669"/>
    <property type="project" value="TreeGrafter"/>
</dbReference>
<dbReference type="PANTHER" id="PTHR13050">
    <property type="entry name" value="USE1-LIKE PROTEIN"/>
    <property type="match status" value="1"/>
</dbReference>
<dbReference type="GO" id="GO:0005484">
    <property type="term" value="F:SNAP receptor activity"/>
    <property type="evidence" value="ECO:0007669"/>
    <property type="project" value="TreeGrafter"/>
</dbReference>
<evidence type="ECO:0000256" key="4">
    <source>
        <dbReference type="ARBA" id="ARBA00022448"/>
    </source>
</evidence>
<accession>A0A835GSB6</accession>
<comment type="subcellular location">
    <subcellularLocation>
        <location evidence="1">Endoplasmic reticulum membrane</location>
        <topology evidence="1">Single-pass type IV membrane protein</topology>
    </subcellularLocation>
</comment>
<keyword evidence="10 12" id="KW-0472">Membrane</keyword>
<keyword evidence="5 12" id="KW-0812">Transmembrane</keyword>
<sequence length="257" mass="28864">MAVEGPEKPKPLPVAKKSRMEMNVRLLLNKCELMAKQEPIDNNCRLEQYVETLTEMIAELKTSKDKPPKEQLAEYIKRASFLKGVVQTASLNTPSEKLEAVQLLSHGAATMSADASAQEIHQKTRVKYGVELRSELFGLEDSDDTLRKRNIIKAPNFTSNSSGQEDIDCVAQIPPEYAGESCGEHGVTHQELEGTALKKSSELTDRNISSLKVESDRLQEHSKSAWKCWLWIMLAIVMAIFINMVLFMKVMKKKVVT</sequence>
<dbReference type="EMBL" id="JACKWZ010000001">
    <property type="protein sequence ID" value="KAF9424820.1"/>
    <property type="molecule type" value="Genomic_DNA"/>
</dbReference>
<evidence type="ECO:0000256" key="7">
    <source>
        <dbReference type="ARBA" id="ARBA00022892"/>
    </source>
</evidence>
<gene>
    <name evidence="13" type="ORF">HW555_000121</name>
</gene>
<evidence type="ECO:0000256" key="3">
    <source>
        <dbReference type="ARBA" id="ARBA00015843"/>
    </source>
</evidence>
<evidence type="ECO:0000256" key="5">
    <source>
        <dbReference type="ARBA" id="ARBA00022692"/>
    </source>
</evidence>
<dbReference type="Proteomes" id="UP000648187">
    <property type="component" value="Unassembled WGS sequence"/>
</dbReference>
<evidence type="ECO:0000256" key="9">
    <source>
        <dbReference type="ARBA" id="ARBA00022989"/>
    </source>
</evidence>
<comment type="caution">
    <text evidence="13">The sequence shown here is derived from an EMBL/GenBank/DDBJ whole genome shotgun (WGS) entry which is preliminary data.</text>
</comment>
<dbReference type="GO" id="GO:0006890">
    <property type="term" value="P:retrograde vesicle-mediated transport, Golgi to endoplasmic reticulum"/>
    <property type="evidence" value="ECO:0007669"/>
    <property type="project" value="TreeGrafter"/>
</dbReference>